<dbReference type="EMBL" id="JAWJZB010000004">
    <property type="protein sequence ID" value="MDV5088137.1"/>
    <property type="molecule type" value="Genomic_DNA"/>
</dbReference>
<dbReference type="PANTHER" id="PTHR33217">
    <property type="entry name" value="TRANSPOSASE FOR INSERTION SEQUENCE ELEMENT IS1081"/>
    <property type="match status" value="1"/>
</dbReference>
<keyword evidence="6" id="KW-0814">Transposable element</keyword>
<protein>
    <recommendedName>
        <fullName evidence="6">Mutator family transposase</fullName>
    </recommendedName>
</protein>
<evidence type="ECO:0000256" key="5">
    <source>
        <dbReference type="ARBA" id="ARBA00023172"/>
    </source>
</evidence>
<reference evidence="7 8" key="1">
    <citation type="submission" date="2023-10" db="EMBL/GenBank/DDBJ databases">
        <title>Veillonella sp. nov., isolated from a pig farm feces dump.</title>
        <authorList>
            <person name="Chang Y.-H."/>
        </authorList>
    </citation>
    <scope>NUCLEOTIDE SEQUENCE [LARGE SCALE GENOMIC DNA]</scope>
    <source>
        <strain evidence="7 8">YH-vei2233</strain>
    </source>
</reference>
<evidence type="ECO:0000256" key="2">
    <source>
        <dbReference type="ARBA" id="ARBA00010961"/>
    </source>
</evidence>
<gene>
    <name evidence="7" type="ORF">RVY80_04645</name>
</gene>
<sequence length="142" mass="16502">MTQVHFTLNNKEVQSIIEHSIKDDVSKNILTTIFNQLMENQRTEYIQADDYERSESRQSQRNGYYERDFTTRVGTLELKVPRTRDGEFAPTVFERYQRNEKALLASMLEMYVSGVSTRKVSKIVEELCGKSVSKSFVSSLTE</sequence>
<proteinExistence type="inferred from homology"/>
<dbReference type="RefSeq" id="WP_317329806.1">
    <property type="nucleotide sequence ID" value="NZ_JAWJZB010000004.1"/>
</dbReference>
<comment type="similarity">
    <text evidence="2 6">Belongs to the transposase mutator family.</text>
</comment>
<evidence type="ECO:0000256" key="3">
    <source>
        <dbReference type="ARBA" id="ARBA00022578"/>
    </source>
</evidence>
<evidence type="ECO:0000256" key="6">
    <source>
        <dbReference type="RuleBase" id="RU365089"/>
    </source>
</evidence>
<evidence type="ECO:0000256" key="4">
    <source>
        <dbReference type="ARBA" id="ARBA00023125"/>
    </source>
</evidence>
<keyword evidence="5 6" id="KW-0233">DNA recombination</keyword>
<keyword evidence="4 6" id="KW-0238">DNA-binding</keyword>
<comment type="function">
    <text evidence="1 6">Required for the transposition of the insertion element.</text>
</comment>
<accession>A0ABU3Z881</accession>
<dbReference type="Pfam" id="PF00872">
    <property type="entry name" value="Transposase_mut"/>
    <property type="match status" value="1"/>
</dbReference>
<organism evidence="7 8">
    <name type="scientific">Veillonella absiana</name>
    <dbReference type="NCBI Taxonomy" id="3079305"/>
    <lineage>
        <taxon>Bacteria</taxon>
        <taxon>Bacillati</taxon>
        <taxon>Bacillota</taxon>
        <taxon>Negativicutes</taxon>
        <taxon>Veillonellales</taxon>
        <taxon>Veillonellaceae</taxon>
        <taxon>Veillonella</taxon>
    </lineage>
</organism>
<keyword evidence="8" id="KW-1185">Reference proteome</keyword>
<dbReference type="InterPro" id="IPR001207">
    <property type="entry name" value="Transposase_mutator"/>
</dbReference>
<dbReference type="Proteomes" id="UP001272515">
    <property type="component" value="Unassembled WGS sequence"/>
</dbReference>
<evidence type="ECO:0000313" key="8">
    <source>
        <dbReference type="Proteomes" id="UP001272515"/>
    </source>
</evidence>
<comment type="caution">
    <text evidence="7">The sequence shown here is derived from an EMBL/GenBank/DDBJ whole genome shotgun (WGS) entry which is preliminary data.</text>
</comment>
<dbReference type="PANTHER" id="PTHR33217:SF7">
    <property type="entry name" value="TRANSPOSASE FOR INSERTION SEQUENCE ELEMENT IS1081"/>
    <property type="match status" value="1"/>
</dbReference>
<feature type="non-terminal residue" evidence="7">
    <location>
        <position position="142"/>
    </location>
</feature>
<evidence type="ECO:0000256" key="1">
    <source>
        <dbReference type="ARBA" id="ARBA00002190"/>
    </source>
</evidence>
<name>A0ABU3Z881_9FIRM</name>
<keyword evidence="3 6" id="KW-0815">Transposition</keyword>
<evidence type="ECO:0000313" key="7">
    <source>
        <dbReference type="EMBL" id="MDV5088137.1"/>
    </source>
</evidence>